<dbReference type="InterPro" id="IPR016186">
    <property type="entry name" value="C-type_lectin-like/link_sf"/>
</dbReference>
<sequence length="168" mass="18947">MVIISDMSKVPVLVFVATILVALIGCEERRCGRVPGRFIGSYRDLPGVGYYKFYKYKVSWGEAWAQCRDDNAHLLIIDSPEELEAVKALMIESKSDGWSHIGVHDLFINGLYLTVKNGEFFPSEFNKWSLKEPTNNVAEACVSIFPNGLLRDNTCATSLSFICEYNKH</sequence>
<dbReference type="InterPro" id="IPR050111">
    <property type="entry name" value="C-type_lectin/snaclec_domain"/>
</dbReference>
<reference evidence="3" key="1">
    <citation type="journal article" date="2023" name="IScience">
        <title>Live-bearing cockroach genome reveals convergent evolutionary mechanisms linked to viviparity in insects and beyond.</title>
        <authorList>
            <person name="Fouks B."/>
            <person name="Harrison M.C."/>
            <person name="Mikhailova A.A."/>
            <person name="Marchal E."/>
            <person name="English S."/>
            <person name="Carruthers M."/>
            <person name="Jennings E.C."/>
            <person name="Chiamaka E.L."/>
            <person name="Frigard R.A."/>
            <person name="Pippel M."/>
            <person name="Attardo G.M."/>
            <person name="Benoit J.B."/>
            <person name="Bornberg-Bauer E."/>
            <person name="Tobe S.S."/>
        </authorList>
    </citation>
    <scope>NUCLEOTIDE SEQUENCE</scope>
    <source>
        <strain evidence="3">Stay&amp;Tobe</strain>
    </source>
</reference>
<evidence type="ECO:0000256" key="1">
    <source>
        <dbReference type="SAM" id="SignalP"/>
    </source>
</evidence>
<feature type="chain" id="PRO_5041905087" description="C-type lectin domain-containing protein" evidence="1">
    <location>
        <begin position="27"/>
        <end position="168"/>
    </location>
</feature>
<keyword evidence="4" id="KW-1185">Reference proteome</keyword>
<proteinExistence type="predicted"/>
<feature type="domain" description="C-type lectin" evidence="2">
    <location>
        <begin position="51"/>
        <end position="164"/>
    </location>
</feature>
<dbReference type="PROSITE" id="PS50041">
    <property type="entry name" value="C_TYPE_LECTIN_2"/>
    <property type="match status" value="1"/>
</dbReference>
<dbReference type="AlphaFoldDB" id="A0AAD7ZY35"/>
<protein>
    <recommendedName>
        <fullName evidence="2">C-type lectin domain-containing protein</fullName>
    </recommendedName>
</protein>
<dbReference type="InterPro" id="IPR016187">
    <property type="entry name" value="CTDL_fold"/>
</dbReference>
<dbReference type="Proteomes" id="UP001233999">
    <property type="component" value="Unassembled WGS sequence"/>
</dbReference>
<comment type="caution">
    <text evidence="3">The sequence shown here is derived from an EMBL/GenBank/DDBJ whole genome shotgun (WGS) entry which is preliminary data.</text>
</comment>
<reference evidence="3" key="2">
    <citation type="submission" date="2023-05" db="EMBL/GenBank/DDBJ databases">
        <authorList>
            <person name="Fouks B."/>
        </authorList>
    </citation>
    <scope>NUCLEOTIDE SEQUENCE</scope>
    <source>
        <strain evidence="3">Stay&amp;Tobe</strain>
        <tissue evidence="3">Testes</tissue>
    </source>
</reference>
<dbReference type="CDD" id="cd00037">
    <property type="entry name" value="CLECT"/>
    <property type="match status" value="1"/>
</dbReference>
<keyword evidence="1" id="KW-0732">Signal</keyword>
<evidence type="ECO:0000259" key="2">
    <source>
        <dbReference type="PROSITE" id="PS50041"/>
    </source>
</evidence>
<accession>A0AAD7ZY35</accession>
<feature type="signal peptide" evidence="1">
    <location>
        <begin position="1"/>
        <end position="26"/>
    </location>
</feature>
<dbReference type="EMBL" id="JASPKZ010005297">
    <property type="protein sequence ID" value="KAJ9588894.1"/>
    <property type="molecule type" value="Genomic_DNA"/>
</dbReference>
<gene>
    <name evidence="3" type="ORF">L9F63_017834</name>
</gene>
<evidence type="ECO:0000313" key="3">
    <source>
        <dbReference type="EMBL" id="KAJ9588894.1"/>
    </source>
</evidence>
<dbReference type="Pfam" id="PF00059">
    <property type="entry name" value="Lectin_C"/>
    <property type="match status" value="1"/>
</dbReference>
<organism evidence="3 4">
    <name type="scientific">Diploptera punctata</name>
    <name type="common">Pacific beetle cockroach</name>
    <dbReference type="NCBI Taxonomy" id="6984"/>
    <lineage>
        <taxon>Eukaryota</taxon>
        <taxon>Metazoa</taxon>
        <taxon>Ecdysozoa</taxon>
        <taxon>Arthropoda</taxon>
        <taxon>Hexapoda</taxon>
        <taxon>Insecta</taxon>
        <taxon>Pterygota</taxon>
        <taxon>Neoptera</taxon>
        <taxon>Polyneoptera</taxon>
        <taxon>Dictyoptera</taxon>
        <taxon>Blattodea</taxon>
        <taxon>Blaberoidea</taxon>
        <taxon>Blaberidae</taxon>
        <taxon>Diplopterinae</taxon>
        <taxon>Diploptera</taxon>
    </lineage>
</organism>
<dbReference type="SMART" id="SM00034">
    <property type="entry name" value="CLECT"/>
    <property type="match status" value="1"/>
</dbReference>
<dbReference type="SUPFAM" id="SSF56436">
    <property type="entry name" value="C-type lectin-like"/>
    <property type="match status" value="1"/>
</dbReference>
<dbReference type="PANTHER" id="PTHR22803">
    <property type="entry name" value="MANNOSE, PHOSPHOLIPASE, LECTIN RECEPTOR RELATED"/>
    <property type="match status" value="1"/>
</dbReference>
<dbReference type="Gene3D" id="3.10.100.10">
    <property type="entry name" value="Mannose-Binding Protein A, subunit A"/>
    <property type="match status" value="1"/>
</dbReference>
<name>A0AAD7ZY35_DIPPU</name>
<dbReference type="InterPro" id="IPR001304">
    <property type="entry name" value="C-type_lectin-like"/>
</dbReference>
<evidence type="ECO:0000313" key="4">
    <source>
        <dbReference type="Proteomes" id="UP001233999"/>
    </source>
</evidence>